<evidence type="ECO:0000256" key="2">
    <source>
        <dbReference type="ARBA" id="ARBA00022704"/>
    </source>
</evidence>
<keyword evidence="1" id="KW-0646">Protease inhibitor</keyword>
<dbReference type="GO" id="GO:0008234">
    <property type="term" value="F:cysteine-type peptidase activity"/>
    <property type="evidence" value="ECO:0007669"/>
    <property type="project" value="InterPro"/>
</dbReference>
<dbReference type="Pfam" id="PF00112">
    <property type="entry name" value="Peptidase_C1"/>
    <property type="match status" value="1"/>
</dbReference>
<dbReference type="PANTHER" id="PTHR36530:SF1">
    <property type="entry name" value="AMOEBIASIN-1"/>
    <property type="match status" value="1"/>
</dbReference>
<proteinExistence type="predicted"/>
<dbReference type="AlphaFoldDB" id="X1D754"/>
<dbReference type="InterPro" id="IPR038765">
    <property type="entry name" value="Papain-like_cys_pep_sf"/>
</dbReference>
<dbReference type="InterPro" id="IPR052781">
    <property type="entry name" value="Cys_protease_inhibitor_I42"/>
</dbReference>
<name>X1D754_9ZZZZ</name>
<evidence type="ECO:0000256" key="1">
    <source>
        <dbReference type="ARBA" id="ARBA00022690"/>
    </source>
</evidence>
<dbReference type="EMBL" id="BART01028702">
    <property type="protein sequence ID" value="GAG92306.1"/>
    <property type="molecule type" value="Genomic_DNA"/>
</dbReference>
<dbReference type="Gene3D" id="2.60.40.2020">
    <property type="match status" value="1"/>
</dbReference>
<dbReference type="InterPro" id="IPR000169">
    <property type="entry name" value="Pept_cys_AS"/>
</dbReference>
<dbReference type="PROSITE" id="PS00139">
    <property type="entry name" value="THIOL_PROTEASE_CYS"/>
    <property type="match status" value="1"/>
</dbReference>
<feature type="domain" description="Proteinase inhibitor I42 chagasin" evidence="4">
    <location>
        <begin position="38"/>
        <end position="124"/>
    </location>
</feature>
<dbReference type="SUPFAM" id="SSF54001">
    <property type="entry name" value="Cysteine proteinases"/>
    <property type="match status" value="1"/>
</dbReference>
<reference evidence="5" key="1">
    <citation type="journal article" date="2014" name="Front. Microbiol.">
        <title>High frequency of phylogenetically diverse reductive dehalogenase-homologous genes in deep subseafloor sedimentary metagenomes.</title>
        <authorList>
            <person name="Kawai M."/>
            <person name="Futagami T."/>
            <person name="Toyoda A."/>
            <person name="Takaki Y."/>
            <person name="Nishi S."/>
            <person name="Hori S."/>
            <person name="Arai W."/>
            <person name="Tsubouchi T."/>
            <person name="Morono Y."/>
            <person name="Uchiyama I."/>
            <person name="Ito T."/>
            <person name="Fujiyama A."/>
            <person name="Inagaki F."/>
            <person name="Takami H."/>
        </authorList>
    </citation>
    <scope>NUCLEOTIDE SEQUENCE</scope>
    <source>
        <strain evidence="5">Expedition CK06-06</strain>
    </source>
</reference>
<protein>
    <recommendedName>
        <fullName evidence="6">Peptidase C1A papain C-terminal domain-containing protein</fullName>
    </recommendedName>
</protein>
<dbReference type="PANTHER" id="PTHR36530">
    <property type="entry name" value="INHIBITOR OF CYSTEINE PEPTIDASE"/>
    <property type="match status" value="1"/>
</dbReference>
<evidence type="ECO:0000259" key="3">
    <source>
        <dbReference type="Pfam" id="PF00112"/>
    </source>
</evidence>
<dbReference type="GO" id="GO:0006508">
    <property type="term" value="P:proteolysis"/>
    <property type="evidence" value="ECO:0007669"/>
    <property type="project" value="InterPro"/>
</dbReference>
<accession>X1D754</accession>
<feature type="domain" description="Peptidase C1A papain C-terminal" evidence="3">
    <location>
        <begin position="155"/>
        <end position="213"/>
    </location>
</feature>
<dbReference type="InterPro" id="IPR018990">
    <property type="entry name" value="Prot_inh_I42_chagasin"/>
</dbReference>
<comment type="caution">
    <text evidence="5">The sequence shown here is derived from an EMBL/GenBank/DDBJ whole genome shotgun (WGS) entry which is preliminary data.</text>
</comment>
<sequence length="218" mass="23998">MKHMTVLVALLLLCSAGAQAAPGQLMFTAADEGATIELSLQDVAVIELTSNVTTGYGWQIPPREAQTWQVLGTEYVEIERAEKLYGAPGIERIYIAGQAPGISDIELLYKQPFEQQVEERLSFRVVSAGRYVGKFSVPEPEEYHPPEYVPTRSDLPSHYNWCEDYGCTPVKNQASCGSCWSFGTVGPLEQLIMGYDGVEVDLSEQYLVSCNNSGWSCG</sequence>
<gene>
    <name evidence="5" type="ORF">S01H4_50536</name>
</gene>
<organism evidence="5">
    <name type="scientific">marine sediment metagenome</name>
    <dbReference type="NCBI Taxonomy" id="412755"/>
    <lineage>
        <taxon>unclassified sequences</taxon>
        <taxon>metagenomes</taxon>
        <taxon>ecological metagenomes</taxon>
    </lineage>
</organism>
<evidence type="ECO:0008006" key="6">
    <source>
        <dbReference type="Google" id="ProtNLM"/>
    </source>
</evidence>
<evidence type="ECO:0000313" key="5">
    <source>
        <dbReference type="EMBL" id="GAG92306.1"/>
    </source>
</evidence>
<dbReference type="Gene3D" id="3.90.70.10">
    <property type="entry name" value="Cysteine proteinases"/>
    <property type="match status" value="1"/>
</dbReference>
<dbReference type="Pfam" id="PF09394">
    <property type="entry name" value="Inhibitor_I42"/>
    <property type="match status" value="1"/>
</dbReference>
<dbReference type="SUPFAM" id="SSF141066">
    <property type="entry name" value="ICP-like"/>
    <property type="match status" value="1"/>
</dbReference>
<keyword evidence="2" id="KW-0789">Thiol protease inhibitor</keyword>
<dbReference type="InterPro" id="IPR036331">
    <property type="entry name" value="Chagasin-like_sf"/>
</dbReference>
<dbReference type="InterPro" id="IPR000668">
    <property type="entry name" value="Peptidase_C1A_C"/>
</dbReference>
<feature type="non-terminal residue" evidence="5">
    <location>
        <position position="218"/>
    </location>
</feature>
<evidence type="ECO:0000259" key="4">
    <source>
        <dbReference type="Pfam" id="PF09394"/>
    </source>
</evidence>
<dbReference type="GO" id="GO:0004869">
    <property type="term" value="F:cysteine-type endopeptidase inhibitor activity"/>
    <property type="evidence" value="ECO:0007669"/>
    <property type="project" value="UniProtKB-KW"/>
</dbReference>